<sequence>MRSTTTPLDNRLQPGQVPALKRPPKPSGRTLEDWLTSYLRADGTRGLTVRELTGALRMGSETLALARLYPERLSMAHVFALAELLGIAPEQLIADLFQQVKMRSEVGLMLTARQIRARRKPRPATPRASDKGVA</sequence>
<feature type="region of interest" description="Disordered" evidence="1">
    <location>
        <begin position="1"/>
        <end position="31"/>
    </location>
</feature>
<reference evidence="3" key="1">
    <citation type="submission" date="2016-10" db="EMBL/GenBank/DDBJ databases">
        <authorList>
            <person name="Varghese N."/>
            <person name="Submissions S."/>
        </authorList>
    </citation>
    <scope>NUCLEOTIDE SEQUENCE [LARGE SCALE GENOMIC DNA]</scope>
    <source>
        <strain evidence="3">CGMCC 1.8975</strain>
    </source>
</reference>
<dbReference type="OrthoDB" id="884171at2"/>
<evidence type="ECO:0000313" key="2">
    <source>
        <dbReference type="EMBL" id="SDY96234.1"/>
    </source>
</evidence>
<dbReference type="AlphaFoldDB" id="A0A1H3P510"/>
<evidence type="ECO:0000313" key="3">
    <source>
        <dbReference type="Proteomes" id="UP000199249"/>
    </source>
</evidence>
<evidence type="ECO:0008006" key="4">
    <source>
        <dbReference type="Google" id="ProtNLM"/>
    </source>
</evidence>
<name>A0A1H3P510_9BACT</name>
<keyword evidence="3" id="KW-1185">Reference proteome</keyword>
<accession>A0A1H3P510</accession>
<protein>
    <recommendedName>
        <fullName evidence="4">Cro/C1-type HTH DNA-binding domain-containing protein</fullName>
    </recommendedName>
</protein>
<dbReference type="RefSeq" id="WP_092743803.1">
    <property type="nucleotide sequence ID" value="NZ_FNOV01000022.1"/>
</dbReference>
<dbReference type="EMBL" id="FNOV01000022">
    <property type="protein sequence ID" value="SDY96234.1"/>
    <property type="molecule type" value="Genomic_DNA"/>
</dbReference>
<gene>
    <name evidence="2" type="ORF">SAMN04488069_12212</name>
</gene>
<evidence type="ECO:0000256" key="1">
    <source>
        <dbReference type="SAM" id="MobiDB-lite"/>
    </source>
</evidence>
<dbReference type="Proteomes" id="UP000199249">
    <property type="component" value="Unassembled WGS sequence"/>
</dbReference>
<organism evidence="2 3">
    <name type="scientific">Hymenobacter psychrophilus</name>
    <dbReference type="NCBI Taxonomy" id="651662"/>
    <lineage>
        <taxon>Bacteria</taxon>
        <taxon>Pseudomonadati</taxon>
        <taxon>Bacteroidota</taxon>
        <taxon>Cytophagia</taxon>
        <taxon>Cytophagales</taxon>
        <taxon>Hymenobacteraceae</taxon>
        <taxon>Hymenobacter</taxon>
    </lineage>
</organism>
<proteinExistence type="predicted"/>